<organism evidence="9 10">
    <name type="scientific">Chionoecetes opilio</name>
    <name type="common">Atlantic snow crab</name>
    <name type="synonym">Cancer opilio</name>
    <dbReference type="NCBI Taxonomy" id="41210"/>
    <lineage>
        <taxon>Eukaryota</taxon>
        <taxon>Metazoa</taxon>
        <taxon>Ecdysozoa</taxon>
        <taxon>Arthropoda</taxon>
        <taxon>Crustacea</taxon>
        <taxon>Multicrustacea</taxon>
        <taxon>Malacostraca</taxon>
        <taxon>Eumalacostraca</taxon>
        <taxon>Eucarida</taxon>
        <taxon>Decapoda</taxon>
        <taxon>Pleocyemata</taxon>
        <taxon>Brachyura</taxon>
        <taxon>Eubrachyura</taxon>
        <taxon>Majoidea</taxon>
        <taxon>Majidae</taxon>
        <taxon>Chionoecetes</taxon>
    </lineage>
</organism>
<keyword evidence="3 6" id="KW-1133">Transmembrane helix</keyword>
<protein>
    <submittedName>
        <fullName evidence="9">Sodium-independent sulfate anion transporter</fullName>
    </submittedName>
</protein>
<dbReference type="Gene3D" id="3.30.750.24">
    <property type="entry name" value="STAS domain"/>
    <property type="match status" value="1"/>
</dbReference>
<dbReference type="InterPro" id="IPR036513">
    <property type="entry name" value="STAS_dom_sf"/>
</dbReference>
<keyword evidence="10" id="KW-1185">Reference proteome</keyword>
<dbReference type="PANTHER" id="PTHR11814">
    <property type="entry name" value="SULFATE TRANSPORTER"/>
    <property type="match status" value="1"/>
</dbReference>
<dbReference type="OrthoDB" id="6379988at2759"/>
<feature type="domain" description="SLC26A/SulP transporter" evidence="7">
    <location>
        <begin position="1"/>
        <end position="95"/>
    </location>
</feature>
<evidence type="ECO:0000259" key="8">
    <source>
        <dbReference type="Pfam" id="PF01740"/>
    </source>
</evidence>
<dbReference type="InterPro" id="IPR001902">
    <property type="entry name" value="SLC26A/SulP_fam"/>
</dbReference>
<feature type="transmembrane region" description="Helical" evidence="6">
    <location>
        <begin position="109"/>
        <end position="129"/>
    </location>
</feature>
<proteinExistence type="predicted"/>
<reference evidence="9" key="1">
    <citation type="submission" date="2020-07" db="EMBL/GenBank/DDBJ databases">
        <title>The High-quality genome of the commercially important snow crab, Chionoecetes opilio.</title>
        <authorList>
            <person name="Jeong J.-H."/>
            <person name="Ryu S."/>
        </authorList>
    </citation>
    <scope>NUCLEOTIDE SEQUENCE</scope>
    <source>
        <strain evidence="9">MADBK_172401_WGS</strain>
        <tissue evidence="9">Digestive gland</tissue>
    </source>
</reference>
<keyword evidence="2 6" id="KW-0812">Transmembrane</keyword>
<gene>
    <name evidence="9" type="primary">Slc26a11_0</name>
    <name evidence="9" type="ORF">GWK47_017801</name>
</gene>
<feature type="transmembrane region" description="Helical" evidence="6">
    <location>
        <begin position="68"/>
        <end position="89"/>
    </location>
</feature>
<dbReference type="Proteomes" id="UP000770661">
    <property type="component" value="Unassembled WGS sequence"/>
</dbReference>
<evidence type="ECO:0000256" key="6">
    <source>
        <dbReference type="SAM" id="Phobius"/>
    </source>
</evidence>
<dbReference type="InterPro" id="IPR011547">
    <property type="entry name" value="SLC26A/SulP_dom"/>
</dbReference>
<evidence type="ECO:0000256" key="3">
    <source>
        <dbReference type="ARBA" id="ARBA00022989"/>
    </source>
</evidence>
<evidence type="ECO:0000256" key="4">
    <source>
        <dbReference type="ARBA" id="ARBA00023136"/>
    </source>
</evidence>
<comment type="subcellular location">
    <subcellularLocation>
        <location evidence="1">Membrane</location>
        <topology evidence="1">Multi-pass membrane protein</topology>
    </subcellularLocation>
</comment>
<feature type="domain" description="STAS" evidence="8">
    <location>
        <begin position="148"/>
        <end position="226"/>
    </location>
</feature>
<evidence type="ECO:0000259" key="7">
    <source>
        <dbReference type="Pfam" id="PF00916"/>
    </source>
</evidence>
<evidence type="ECO:0000313" key="9">
    <source>
        <dbReference type="EMBL" id="KAG0712732.1"/>
    </source>
</evidence>
<sequence>MFALGMCNLVGAFVQSIPVTGSFSRTAVNSTSGVKTPAGGIATGVLVVLALAFLTPYFTYIPKATLSAVIICAVIFMVEYETIVPVWKVRRLDQLPLWGTFLTCLFWKLEYGILIGVGINLAILLYGVARPKVNVVTVLRKESNEPHYVLVEPRSGLYFPSVDHLRSQVTKAGVGPAGNSVMVVVDCRHFTGVDYTATKGMKSLCQDFEKRHQPLVFTNVTPGVERGLCALIDNIVIAHAPDQFDAAYKGLEVCGAAIGKLEPGTGNDHLFSVSQGTKTPVEDGVKHE</sequence>
<accession>A0A8J4XR24</accession>
<dbReference type="GO" id="GO:0055085">
    <property type="term" value="P:transmembrane transport"/>
    <property type="evidence" value="ECO:0007669"/>
    <property type="project" value="InterPro"/>
</dbReference>
<dbReference type="EMBL" id="JACEEZ010022169">
    <property type="protein sequence ID" value="KAG0712732.1"/>
    <property type="molecule type" value="Genomic_DNA"/>
</dbReference>
<evidence type="ECO:0000313" key="10">
    <source>
        <dbReference type="Proteomes" id="UP000770661"/>
    </source>
</evidence>
<dbReference type="Pfam" id="PF01740">
    <property type="entry name" value="STAS"/>
    <property type="match status" value="1"/>
</dbReference>
<evidence type="ECO:0000256" key="5">
    <source>
        <dbReference type="SAM" id="MobiDB-lite"/>
    </source>
</evidence>
<feature type="region of interest" description="Disordered" evidence="5">
    <location>
        <begin position="269"/>
        <end position="288"/>
    </location>
</feature>
<evidence type="ECO:0000256" key="2">
    <source>
        <dbReference type="ARBA" id="ARBA00022692"/>
    </source>
</evidence>
<dbReference type="GO" id="GO:0016020">
    <property type="term" value="C:membrane"/>
    <property type="evidence" value="ECO:0007669"/>
    <property type="project" value="UniProtKB-SubCell"/>
</dbReference>
<dbReference type="Pfam" id="PF00916">
    <property type="entry name" value="Sulfate_transp"/>
    <property type="match status" value="1"/>
</dbReference>
<dbReference type="CDD" id="cd07042">
    <property type="entry name" value="STAS_SulP_like_sulfate_transporter"/>
    <property type="match status" value="1"/>
</dbReference>
<dbReference type="SUPFAM" id="SSF52091">
    <property type="entry name" value="SpoIIaa-like"/>
    <property type="match status" value="1"/>
</dbReference>
<name>A0A8J4XR24_CHIOP</name>
<feature type="transmembrane region" description="Helical" evidence="6">
    <location>
        <begin position="40"/>
        <end position="61"/>
    </location>
</feature>
<dbReference type="AlphaFoldDB" id="A0A8J4XR24"/>
<comment type="caution">
    <text evidence="9">The sequence shown here is derived from an EMBL/GenBank/DDBJ whole genome shotgun (WGS) entry which is preliminary data.</text>
</comment>
<dbReference type="InterPro" id="IPR002645">
    <property type="entry name" value="STAS_dom"/>
</dbReference>
<keyword evidence="4 6" id="KW-0472">Membrane</keyword>
<evidence type="ECO:0000256" key="1">
    <source>
        <dbReference type="ARBA" id="ARBA00004141"/>
    </source>
</evidence>